<evidence type="ECO:0008006" key="4">
    <source>
        <dbReference type="Google" id="ProtNLM"/>
    </source>
</evidence>
<dbReference type="Pfam" id="PF13780">
    <property type="entry name" value="DUF4176"/>
    <property type="match status" value="1"/>
</dbReference>
<dbReference type="OrthoDB" id="5124454at2"/>
<proteinExistence type="predicted"/>
<dbReference type="PIR" id="A97355">
    <property type="entry name" value="A97355"/>
</dbReference>
<evidence type="ECO:0000313" key="2">
    <source>
        <dbReference type="EMBL" id="AAK81628.1"/>
    </source>
</evidence>
<dbReference type="AlphaFoldDB" id="Q97CY2"/>
<dbReference type="Proteomes" id="UP000000814">
    <property type="component" value="Chromosome"/>
</dbReference>
<evidence type="ECO:0000313" key="3">
    <source>
        <dbReference type="Proteomes" id="UP000000814"/>
    </source>
</evidence>
<dbReference type="EMBL" id="AE001437">
    <property type="protein sequence ID" value="AAK81628.1"/>
    <property type="molecule type" value="Genomic_DNA"/>
</dbReference>
<dbReference type="HOGENOM" id="CLU_1719126_0_0_9"/>
<feature type="compositionally biased region" description="Basic residues" evidence="1">
    <location>
        <begin position="142"/>
        <end position="152"/>
    </location>
</feature>
<dbReference type="PATRIC" id="fig|272562.8.peg.3897"/>
<name>Q97CY2_CLOAB</name>
<dbReference type="eggNOG" id="COG4495">
    <property type="taxonomic scope" value="Bacteria"/>
</dbReference>
<sequence>MTKSSPVLLPLGTAVRIKDDDSIYIIISRGFQKRGEETIAGYRGVPHPFGENSKYKTLVISSKSITEVVQRGYEDKLDEKFIDEQLKKALDAPTASKKKEPVKEPVKIVETAMPKAEAEVKKVPKSTPVKKEPENPYDPFYKLKHKGKEVKK</sequence>
<protein>
    <recommendedName>
        <fullName evidence="4">DUF4176 domain-containing protein</fullName>
    </recommendedName>
</protein>
<reference evidence="2 3" key="1">
    <citation type="journal article" date="2001" name="J. Bacteriol.">
        <title>Genome sequence and comparative analysis of the solvent-producing bacterium Clostridium acetobutylicum.</title>
        <authorList>
            <person name="Nolling J."/>
            <person name="Breton G."/>
            <person name="Omelchenko M.V."/>
            <person name="Makarova K.S."/>
            <person name="Zeng Q."/>
            <person name="Gibson R."/>
            <person name="Lee H.M."/>
            <person name="Dubois J."/>
            <person name="Qiu D."/>
            <person name="Hitti J."/>
            <person name="Wolf Y.I."/>
            <person name="Tatusov R.L."/>
            <person name="Sabathe F."/>
            <person name="Doucette-Stamm L."/>
            <person name="Soucaille P."/>
            <person name="Daly M.J."/>
            <person name="Bennett G.N."/>
            <person name="Koonin E.V."/>
            <person name="Smith D.R."/>
        </authorList>
    </citation>
    <scope>NUCLEOTIDE SEQUENCE [LARGE SCALE GENOMIC DNA]</scope>
    <source>
        <strain evidence="3">ATCC 824 / DSM 792 / JCM 1419 / LMG 5710 / VKM B-1787</strain>
    </source>
</reference>
<organism evidence="2 3">
    <name type="scientific">Clostridium acetobutylicum (strain ATCC 824 / DSM 792 / JCM 1419 / IAM 19013 / LMG 5710 / NBRC 13948 / NRRL B-527 / VKM B-1787 / 2291 / W)</name>
    <dbReference type="NCBI Taxonomy" id="272562"/>
    <lineage>
        <taxon>Bacteria</taxon>
        <taxon>Bacillati</taxon>
        <taxon>Bacillota</taxon>
        <taxon>Clostridia</taxon>
        <taxon>Eubacteriales</taxon>
        <taxon>Clostridiaceae</taxon>
        <taxon>Clostridium</taxon>
    </lineage>
</organism>
<gene>
    <name evidence="2" type="ordered locus">CA_C3708</name>
</gene>
<dbReference type="GeneID" id="45000203"/>
<dbReference type="InterPro" id="IPR025233">
    <property type="entry name" value="DUF4176"/>
</dbReference>
<keyword evidence="3" id="KW-1185">Reference proteome</keyword>
<evidence type="ECO:0000256" key="1">
    <source>
        <dbReference type="SAM" id="MobiDB-lite"/>
    </source>
</evidence>
<dbReference type="RefSeq" id="WP_010966968.1">
    <property type="nucleotide sequence ID" value="NC_003030.1"/>
</dbReference>
<dbReference type="STRING" id="272562.CA_C3708"/>
<accession>Q97CY2</accession>
<dbReference type="KEGG" id="cac:CA_C3708"/>
<feature type="region of interest" description="Disordered" evidence="1">
    <location>
        <begin position="117"/>
        <end position="152"/>
    </location>
</feature>